<name>A0A1H3PV12_9MICO</name>
<sequence length="39" mass="3933">MTMVASRFSTVSRLEIGFATRSAVGDCHSGGSGSEAGGR</sequence>
<proteinExistence type="predicted"/>
<organism evidence="1 2">
    <name type="scientific">Herbiconiux ginsengi</name>
    <dbReference type="NCBI Taxonomy" id="381665"/>
    <lineage>
        <taxon>Bacteria</taxon>
        <taxon>Bacillati</taxon>
        <taxon>Actinomycetota</taxon>
        <taxon>Actinomycetes</taxon>
        <taxon>Micrococcales</taxon>
        <taxon>Microbacteriaceae</taxon>
        <taxon>Herbiconiux</taxon>
    </lineage>
</organism>
<dbReference type="Proteomes" id="UP000198891">
    <property type="component" value="Unassembled WGS sequence"/>
</dbReference>
<gene>
    <name evidence="1" type="ORF">SAMN05216554_2085</name>
</gene>
<reference evidence="1 2" key="1">
    <citation type="submission" date="2016-10" db="EMBL/GenBank/DDBJ databases">
        <authorList>
            <person name="de Groot N.N."/>
        </authorList>
    </citation>
    <scope>NUCLEOTIDE SEQUENCE [LARGE SCALE GENOMIC DNA]</scope>
    <source>
        <strain evidence="1 2">CGMCC 4.3491</strain>
    </source>
</reference>
<protein>
    <submittedName>
        <fullName evidence="1">Uncharacterized protein</fullName>
    </submittedName>
</protein>
<evidence type="ECO:0000313" key="2">
    <source>
        <dbReference type="Proteomes" id="UP000198891"/>
    </source>
</evidence>
<dbReference type="EMBL" id="FNPZ01000002">
    <property type="protein sequence ID" value="SDZ04229.1"/>
    <property type="molecule type" value="Genomic_DNA"/>
</dbReference>
<evidence type="ECO:0000313" key="1">
    <source>
        <dbReference type="EMBL" id="SDZ04229.1"/>
    </source>
</evidence>
<dbReference type="AlphaFoldDB" id="A0A1H3PV12"/>
<accession>A0A1H3PV12</accession>
<keyword evidence="2" id="KW-1185">Reference proteome</keyword>